<gene>
    <name evidence="9" type="ORF">EPI10_015281</name>
</gene>
<sequence length="454" mass="52996">MILWWLRLWFEELVSPMLLEFARKEQLHNHFNNRQTILLKIQSVLEDEEDRQFIGRFVKILLNELKDLAYDIKDVLDDFSTMALRQKSKEESQTIIGKIRKYIIMGGLGKTTLAQLVYNDDRVKTFSKLGAWVYVSEEFGIVRVMKTLLKSLTSRASDVNDLNELQLRAKGMLSKNRFLIVLDDVWNENYNDWMALRSPFEAGSPKSKIIVNTRNQQVESMMGTVSAYHLKEMSKNSDKLPDLRLSYYYLPSHLKQCFAYCSLFPNDYEFQKDEVVHLWIAEGFIHQPKGMKKVEDLDSEYFHELLSQLEDKANSNGQYNVSERVRHSSFIRQKYDVFRKFEPVYKTKDVRVANLKEKRGLDDLVMKWSSAPNDIRNAVDEFEVPVMLEAHQNLKKTPSKSKETQHISLPKGLVYNGSNSITRCHLERLAILRCPSLLLFPADELLAALKHLEI</sequence>
<reference evidence="10" key="1">
    <citation type="journal article" date="2019" name="Plant Biotechnol. J.">
        <title>Genome sequencing of the Australian wild diploid species Gossypium australe highlights disease resistance and delayed gland morphogenesis.</title>
        <authorList>
            <person name="Cai Y."/>
            <person name="Cai X."/>
            <person name="Wang Q."/>
            <person name="Wang P."/>
            <person name="Zhang Y."/>
            <person name="Cai C."/>
            <person name="Xu Y."/>
            <person name="Wang K."/>
            <person name="Zhou Z."/>
            <person name="Wang C."/>
            <person name="Geng S."/>
            <person name="Li B."/>
            <person name="Dong Q."/>
            <person name="Hou Y."/>
            <person name="Wang H."/>
            <person name="Ai P."/>
            <person name="Liu Z."/>
            <person name="Yi F."/>
            <person name="Sun M."/>
            <person name="An G."/>
            <person name="Cheng J."/>
            <person name="Zhang Y."/>
            <person name="Shi Q."/>
            <person name="Xie Y."/>
            <person name="Shi X."/>
            <person name="Chang Y."/>
            <person name="Huang F."/>
            <person name="Chen Y."/>
            <person name="Hong S."/>
            <person name="Mi L."/>
            <person name="Sun Q."/>
            <person name="Zhang L."/>
            <person name="Zhou B."/>
            <person name="Peng R."/>
            <person name="Zhang X."/>
            <person name="Liu F."/>
        </authorList>
    </citation>
    <scope>NUCLEOTIDE SEQUENCE [LARGE SCALE GENOMIC DNA]</scope>
    <source>
        <strain evidence="10">cv. PA1801</strain>
    </source>
</reference>
<evidence type="ECO:0000256" key="3">
    <source>
        <dbReference type="ARBA" id="ARBA00022821"/>
    </source>
</evidence>
<protein>
    <submittedName>
        <fullName evidence="9">NBS-LRR resistance-like protein</fullName>
    </submittedName>
</protein>
<dbReference type="AlphaFoldDB" id="A0A5B6VK77"/>
<dbReference type="InterPro" id="IPR058922">
    <property type="entry name" value="WHD_DRP"/>
</dbReference>
<evidence type="ECO:0000256" key="1">
    <source>
        <dbReference type="ARBA" id="ARBA00022737"/>
    </source>
</evidence>
<dbReference type="InterPro" id="IPR036388">
    <property type="entry name" value="WH-like_DNA-bd_sf"/>
</dbReference>
<keyword evidence="3" id="KW-0611">Plant defense</keyword>
<comment type="caution">
    <text evidence="9">The sequence shown here is derived from an EMBL/GenBank/DDBJ whole genome shotgun (WGS) entry which is preliminary data.</text>
</comment>
<keyword evidence="1" id="KW-0677">Repeat</keyword>
<dbReference type="InterPro" id="IPR027417">
    <property type="entry name" value="P-loop_NTPase"/>
</dbReference>
<feature type="domain" description="Disease resistance N-terminal" evidence="6">
    <location>
        <begin position="16"/>
        <end position="93"/>
    </location>
</feature>
<dbReference type="OrthoDB" id="1708560at2759"/>
<dbReference type="PANTHER" id="PTHR23155:SF1221">
    <property type="entry name" value="OS11G0481150 PROTEIN"/>
    <property type="match status" value="1"/>
</dbReference>
<dbReference type="Pfam" id="PF23559">
    <property type="entry name" value="WHD_DRP"/>
    <property type="match status" value="1"/>
</dbReference>
<keyword evidence="2" id="KW-0547">Nucleotide-binding</keyword>
<dbReference type="PRINTS" id="PR00364">
    <property type="entry name" value="DISEASERSIST"/>
</dbReference>
<dbReference type="Proteomes" id="UP000325315">
    <property type="component" value="Unassembled WGS sequence"/>
</dbReference>
<feature type="domain" description="NB-ARC" evidence="5">
    <location>
        <begin position="105"/>
        <end position="229"/>
    </location>
</feature>
<evidence type="ECO:0000256" key="2">
    <source>
        <dbReference type="ARBA" id="ARBA00022741"/>
    </source>
</evidence>
<dbReference type="InterPro" id="IPR002182">
    <property type="entry name" value="NB-ARC"/>
</dbReference>
<dbReference type="InterPro" id="IPR041118">
    <property type="entry name" value="Rx_N"/>
</dbReference>
<keyword evidence="4" id="KW-0732">Signal</keyword>
<dbReference type="Pfam" id="PF25019">
    <property type="entry name" value="LRR_R13L1-DRL21"/>
    <property type="match status" value="1"/>
</dbReference>
<dbReference type="Gene3D" id="3.40.50.300">
    <property type="entry name" value="P-loop containing nucleotide triphosphate hydrolases"/>
    <property type="match status" value="1"/>
</dbReference>
<dbReference type="Gene3D" id="1.10.10.10">
    <property type="entry name" value="Winged helix-like DNA-binding domain superfamily/Winged helix DNA-binding domain"/>
    <property type="match status" value="1"/>
</dbReference>
<dbReference type="Pfam" id="PF18052">
    <property type="entry name" value="Rx_N"/>
    <property type="match status" value="1"/>
</dbReference>
<accession>A0A5B6VK77</accession>
<organism evidence="9 10">
    <name type="scientific">Gossypium australe</name>
    <dbReference type="NCBI Taxonomy" id="47621"/>
    <lineage>
        <taxon>Eukaryota</taxon>
        <taxon>Viridiplantae</taxon>
        <taxon>Streptophyta</taxon>
        <taxon>Embryophyta</taxon>
        <taxon>Tracheophyta</taxon>
        <taxon>Spermatophyta</taxon>
        <taxon>Magnoliopsida</taxon>
        <taxon>eudicotyledons</taxon>
        <taxon>Gunneridae</taxon>
        <taxon>Pentapetalae</taxon>
        <taxon>rosids</taxon>
        <taxon>malvids</taxon>
        <taxon>Malvales</taxon>
        <taxon>Malvaceae</taxon>
        <taxon>Malvoideae</taxon>
        <taxon>Gossypium</taxon>
    </lineage>
</organism>
<evidence type="ECO:0000313" key="9">
    <source>
        <dbReference type="EMBL" id="KAA3469501.1"/>
    </source>
</evidence>
<keyword evidence="10" id="KW-1185">Reference proteome</keyword>
<proteinExistence type="predicted"/>
<feature type="domain" description="R13L1/DRL21-like LRR repeat region" evidence="8">
    <location>
        <begin position="340"/>
        <end position="454"/>
    </location>
</feature>
<dbReference type="Pfam" id="PF00931">
    <property type="entry name" value="NB-ARC"/>
    <property type="match status" value="1"/>
</dbReference>
<evidence type="ECO:0000259" key="6">
    <source>
        <dbReference type="Pfam" id="PF18052"/>
    </source>
</evidence>
<evidence type="ECO:0000313" key="10">
    <source>
        <dbReference type="Proteomes" id="UP000325315"/>
    </source>
</evidence>
<evidence type="ECO:0000256" key="4">
    <source>
        <dbReference type="SAM" id="SignalP"/>
    </source>
</evidence>
<evidence type="ECO:0000259" key="8">
    <source>
        <dbReference type="Pfam" id="PF25019"/>
    </source>
</evidence>
<dbReference type="EMBL" id="SMMG02000006">
    <property type="protein sequence ID" value="KAA3469501.1"/>
    <property type="molecule type" value="Genomic_DNA"/>
</dbReference>
<feature type="domain" description="Disease resistance protein winged helix" evidence="7">
    <location>
        <begin position="263"/>
        <end position="308"/>
    </location>
</feature>
<dbReference type="GO" id="GO:0043531">
    <property type="term" value="F:ADP binding"/>
    <property type="evidence" value="ECO:0007669"/>
    <property type="project" value="InterPro"/>
</dbReference>
<feature type="chain" id="PRO_5022825581" evidence="4">
    <location>
        <begin position="17"/>
        <end position="454"/>
    </location>
</feature>
<dbReference type="InterPro" id="IPR044974">
    <property type="entry name" value="Disease_R_plants"/>
</dbReference>
<dbReference type="PANTHER" id="PTHR23155">
    <property type="entry name" value="DISEASE RESISTANCE PROTEIN RP"/>
    <property type="match status" value="1"/>
</dbReference>
<evidence type="ECO:0000259" key="7">
    <source>
        <dbReference type="Pfam" id="PF23559"/>
    </source>
</evidence>
<evidence type="ECO:0000259" key="5">
    <source>
        <dbReference type="Pfam" id="PF00931"/>
    </source>
</evidence>
<feature type="signal peptide" evidence="4">
    <location>
        <begin position="1"/>
        <end position="16"/>
    </location>
</feature>
<name>A0A5B6VK77_9ROSI</name>
<dbReference type="InterPro" id="IPR056789">
    <property type="entry name" value="LRR_R13L1-DRL21"/>
</dbReference>
<dbReference type="GO" id="GO:0098542">
    <property type="term" value="P:defense response to other organism"/>
    <property type="evidence" value="ECO:0007669"/>
    <property type="project" value="TreeGrafter"/>
</dbReference>
<dbReference type="SUPFAM" id="SSF52540">
    <property type="entry name" value="P-loop containing nucleoside triphosphate hydrolases"/>
    <property type="match status" value="1"/>
</dbReference>